<dbReference type="GO" id="GO:0003700">
    <property type="term" value="F:DNA-binding transcription factor activity"/>
    <property type="evidence" value="ECO:0007669"/>
    <property type="project" value="InterPro"/>
</dbReference>
<dbReference type="AlphaFoldDB" id="A0A1M6Q4V0"/>
<dbReference type="Gene3D" id="1.10.10.10">
    <property type="entry name" value="Winged helix-like DNA-binding domain superfamily/Winged helix DNA-binding domain"/>
    <property type="match status" value="1"/>
</dbReference>
<dbReference type="SUPFAM" id="SSF46785">
    <property type="entry name" value="Winged helix' DNA-binding domain"/>
    <property type="match status" value="1"/>
</dbReference>
<dbReference type="SMART" id="SM01134">
    <property type="entry name" value="DeoRC"/>
    <property type="match status" value="1"/>
</dbReference>
<dbReference type="SUPFAM" id="SSF100950">
    <property type="entry name" value="NagB/RpiA/CoA transferase-like"/>
    <property type="match status" value="1"/>
</dbReference>
<dbReference type="EMBL" id="FRAA01000003">
    <property type="protein sequence ID" value="SHK15191.1"/>
    <property type="molecule type" value="Genomic_DNA"/>
</dbReference>
<keyword evidence="3" id="KW-0238">DNA-binding</keyword>
<dbReference type="PRINTS" id="PR00037">
    <property type="entry name" value="HTHLACR"/>
</dbReference>
<evidence type="ECO:0000256" key="2">
    <source>
        <dbReference type="ARBA" id="ARBA00023015"/>
    </source>
</evidence>
<evidence type="ECO:0000256" key="4">
    <source>
        <dbReference type="ARBA" id="ARBA00023163"/>
    </source>
</evidence>
<dbReference type="InterPro" id="IPR036390">
    <property type="entry name" value="WH_DNA-bd_sf"/>
</dbReference>
<dbReference type="PANTHER" id="PTHR30363">
    <property type="entry name" value="HTH-TYPE TRANSCRIPTIONAL REGULATOR SRLR-RELATED"/>
    <property type="match status" value="1"/>
</dbReference>
<dbReference type="InterPro" id="IPR050313">
    <property type="entry name" value="Carb_Metab_HTH_regulators"/>
</dbReference>
<dbReference type="PROSITE" id="PS00894">
    <property type="entry name" value="HTH_DEOR_1"/>
    <property type="match status" value="1"/>
</dbReference>
<keyword evidence="1" id="KW-0678">Repressor</keyword>
<evidence type="ECO:0000259" key="5">
    <source>
        <dbReference type="PROSITE" id="PS51000"/>
    </source>
</evidence>
<sequence>MHCIYMQINVTFGYYTCKKDANMLKRERQDQILKLLREEKKVYSTDLSVRLNVSEDTIRRDLKELANEGKLLKIHGGALNTSQKVYSYQEEEIFDHDKKLVMAEKALELIEDNDVLIIGGGTTNFELVSLMPPDLGVTVFTYSLPIAMRLSEHPKIDVILFGGKLMKSAQVTIGLDMIQYISKIRADKCFLGASGIDMNTGLMEIDWEVSQLKKAIIAVSDQVVVMSTSEKIDTKQRFRVSGLESIHTLITEVDSYDGKLAGYRSRGIQVI</sequence>
<protein>
    <submittedName>
        <fullName evidence="6">Transcriptional regulator, DeoR family</fullName>
    </submittedName>
</protein>
<dbReference type="InterPro" id="IPR018356">
    <property type="entry name" value="Tscrpt_reg_HTH_DeoR_CS"/>
</dbReference>
<dbReference type="Proteomes" id="UP000184474">
    <property type="component" value="Unassembled WGS sequence"/>
</dbReference>
<evidence type="ECO:0000313" key="7">
    <source>
        <dbReference type="Proteomes" id="UP000184474"/>
    </source>
</evidence>
<feature type="domain" description="HTH deoR-type" evidence="5">
    <location>
        <begin position="25"/>
        <end position="80"/>
    </location>
</feature>
<gene>
    <name evidence="6" type="ORF">SAMN04488028_103170</name>
</gene>
<reference evidence="7" key="1">
    <citation type="submission" date="2016-11" db="EMBL/GenBank/DDBJ databases">
        <authorList>
            <person name="Varghese N."/>
            <person name="Submissions S."/>
        </authorList>
    </citation>
    <scope>NUCLEOTIDE SEQUENCE [LARGE SCALE GENOMIC DNA]</scope>
    <source>
        <strain evidence="7">DSM 26134</strain>
    </source>
</reference>
<name>A0A1M6Q4V0_REIAG</name>
<proteinExistence type="predicted"/>
<dbReference type="SMART" id="SM00420">
    <property type="entry name" value="HTH_DEOR"/>
    <property type="match status" value="1"/>
</dbReference>
<organism evidence="6 7">
    <name type="scientific">Reichenbachiella agariperforans</name>
    <dbReference type="NCBI Taxonomy" id="156994"/>
    <lineage>
        <taxon>Bacteria</taxon>
        <taxon>Pseudomonadati</taxon>
        <taxon>Bacteroidota</taxon>
        <taxon>Cytophagia</taxon>
        <taxon>Cytophagales</taxon>
        <taxon>Reichenbachiellaceae</taxon>
        <taxon>Reichenbachiella</taxon>
    </lineage>
</organism>
<keyword evidence="2" id="KW-0805">Transcription regulation</keyword>
<dbReference type="InterPro" id="IPR014036">
    <property type="entry name" value="DeoR-like_C"/>
</dbReference>
<keyword evidence="7" id="KW-1185">Reference proteome</keyword>
<dbReference type="InterPro" id="IPR036388">
    <property type="entry name" value="WH-like_DNA-bd_sf"/>
</dbReference>
<evidence type="ECO:0000256" key="3">
    <source>
        <dbReference type="ARBA" id="ARBA00023125"/>
    </source>
</evidence>
<dbReference type="PROSITE" id="PS51000">
    <property type="entry name" value="HTH_DEOR_2"/>
    <property type="match status" value="1"/>
</dbReference>
<dbReference type="InterPro" id="IPR037171">
    <property type="entry name" value="NagB/RpiA_transferase-like"/>
</dbReference>
<evidence type="ECO:0000256" key="1">
    <source>
        <dbReference type="ARBA" id="ARBA00022491"/>
    </source>
</evidence>
<dbReference type="InterPro" id="IPR001034">
    <property type="entry name" value="DeoR_HTH"/>
</dbReference>
<dbReference type="Pfam" id="PF08220">
    <property type="entry name" value="HTH_DeoR"/>
    <property type="match status" value="1"/>
</dbReference>
<dbReference type="PANTHER" id="PTHR30363:SF4">
    <property type="entry name" value="GLYCEROL-3-PHOSPHATE REGULON REPRESSOR"/>
    <property type="match status" value="1"/>
</dbReference>
<dbReference type="GO" id="GO:0003677">
    <property type="term" value="F:DNA binding"/>
    <property type="evidence" value="ECO:0007669"/>
    <property type="project" value="UniProtKB-KW"/>
</dbReference>
<keyword evidence="4" id="KW-0804">Transcription</keyword>
<accession>A0A1M6Q4V0</accession>
<dbReference type="STRING" id="156994.SAMN04488028_103170"/>
<dbReference type="Pfam" id="PF00455">
    <property type="entry name" value="DeoRC"/>
    <property type="match status" value="1"/>
</dbReference>
<evidence type="ECO:0000313" key="6">
    <source>
        <dbReference type="EMBL" id="SHK15191.1"/>
    </source>
</evidence>
<dbReference type="Gene3D" id="3.40.50.1360">
    <property type="match status" value="1"/>
</dbReference>